<dbReference type="OrthoDB" id="5599552at2759"/>
<accession>A0A1C7NC49</accession>
<dbReference type="Gene3D" id="2.60.40.3960">
    <property type="entry name" value="Velvet domain"/>
    <property type="match status" value="1"/>
</dbReference>
<comment type="caution">
    <text evidence="7">The sequence shown here is derived from an EMBL/GenBank/DDBJ whole genome shotgun (WGS) entry which is preliminary data.</text>
</comment>
<comment type="subcellular location">
    <subcellularLocation>
        <location evidence="1">Nucleus</location>
    </subcellularLocation>
</comment>
<dbReference type="PANTHER" id="PTHR33572:SF18">
    <property type="entry name" value="SPORE DEVELOPMENT REGULATOR VOSA"/>
    <property type="match status" value="1"/>
</dbReference>
<dbReference type="Proteomes" id="UP000093000">
    <property type="component" value="Unassembled WGS sequence"/>
</dbReference>
<dbReference type="InParanoid" id="A0A1C7NC49"/>
<dbReference type="GO" id="GO:0005634">
    <property type="term" value="C:nucleus"/>
    <property type="evidence" value="ECO:0007669"/>
    <property type="project" value="UniProtKB-SubCell"/>
</dbReference>
<evidence type="ECO:0000256" key="1">
    <source>
        <dbReference type="ARBA" id="ARBA00004123"/>
    </source>
</evidence>
<dbReference type="InterPro" id="IPR037525">
    <property type="entry name" value="Velvet_dom"/>
</dbReference>
<feature type="region of interest" description="Disordered" evidence="5">
    <location>
        <begin position="264"/>
        <end position="283"/>
    </location>
</feature>
<reference evidence="7 8" key="1">
    <citation type="submission" date="2016-03" db="EMBL/GenBank/DDBJ databases">
        <title>Choanephora cucurbitarum.</title>
        <authorList>
            <person name="Min B."/>
            <person name="Park H."/>
            <person name="Park J.-H."/>
            <person name="Shin H.-D."/>
            <person name="Choi I.-G."/>
        </authorList>
    </citation>
    <scope>NUCLEOTIDE SEQUENCE [LARGE SCALE GENOMIC DNA]</scope>
    <source>
        <strain evidence="7 8">KUS-F28377</strain>
    </source>
</reference>
<dbReference type="STRING" id="101091.A0A1C7NC49"/>
<evidence type="ECO:0000256" key="5">
    <source>
        <dbReference type="SAM" id="MobiDB-lite"/>
    </source>
</evidence>
<evidence type="ECO:0000259" key="6">
    <source>
        <dbReference type="PROSITE" id="PS51821"/>
    </source>
</evidence>
<keyword evidence="3" id="KW-0804">Transcription</keyword>
<feature type="region of interest" description="Disordered" evidence="5">
    <location>
        <begin position="200"/>
        <end position="220"/>
    </location>
</feature>
<dbReference type="EMBL" id="LUGH01000281">
    <property type="protein sequence ID" value="OBZ86675.1"/>
    <property type="molecule type" value="Genomic_DNA"/>
</dbReference>
<evidence type="ECO:0000313" key="8">
    <source>
        <dbReference type="Proteomes" id="UP000093000"/>
    </source>
</evidence>
<dbReference type="AlphaFoldDB" id="A0A1C7NC49"/>
<dbReference type="PANTHER" id="PTHR33572">
    <property type="entry name" value="SPORE DEVELOPMENT REGULATOR VOSA"/>
    <property type="match status" value="1"/>
</dbReference>
<name>A0A1C7NC49_9FUNG</name>
<keyword evidence="4" id="KW-0539">Nucleus</keyword>
<evidence type="ECO:0000256" key="3">
    <source>
        <dbReference type="ARBA" id="ARBA00023163"/>
    </source>
</evidence>
<proteinExistence type="predicted"/>
<keyword evidence="8" id="KW-1185">Reference proteome</keyword>
<evidence type="ECO:0000313" key="7">
    <source>
        <dbReference type="EMBL" id="OBZ86675.1"/>
    </source>
</evidence>
<dbReference type="InterPro" id="IPR038491">
    <property type="entry name" value="Velvet_dom_sf"/>
</dbReference>
<dbReference type="Pfam" id="PF11754">
    <property type="entry name" value="Velvet"/>
    <property type="match status" value="2"/>
</dbReference>
<organism evidence="7 8">
    <name type="scientific">Choanephora cucurbitarum</name>
    <dbReference type="NCBI Taxonomy" id="101091"/>
    <lineage>
        <taxon>Eukaryota</taxon>
        <taxon>Fungi</taxon>
        <taxon>Fungi incertae sedis</taxon>
        <taxon>Mucoromycota</taxon>
        <taxon>Mucoromycotina</taxon>
        <taxon>Mucoromycetes</taxon>
        <taxon>Mucorales</taxon>
        <taxon>Mucorineae</taxon>
        <taxon>Choanephoraceae</taxon>
        <taxon>Choanephoroideae</taxon>
        <taxon>Choanephora</taxon>
    </lineage>
</organism>
<dbReference type="PROSITE" id="PS51821">
    <property type="entry name" value="VELVET"/>
    <property type="match status" value="1"/>
</dbReference>
<evidence type="ECO:0000256" key="2">
    <source>
        <dbReference type="ARBA" id="ARBA00023015"/>
    </source>
</evidence>
<feature type="domain" description="Velvet" evidence="6">
    <location>
        <begin position="21"/>
        <end position="192"/>
    </location>
</feature>
<gene>
    <name evidence="7" type="ORF">A0J61_05283</name>
</gene>
<evidence type="ECO:0000256" key="4">
    <source>
        <dbReference type="ARBA" id="ARBA00023242"/>
    </source>
</evidence>
<keyword evidence="2" id="KW-0805">Transcription regulation</keyword>
<protein>
    <recommendedName>
        <fullName evidence="6">Velvet domain-containing protein</fullName>
    </recommendedName>
</protein>
<dbReference type="InterPro" id="IPR021740">
    <property type="entry name" value="Velvet"/>
</dbReference>
<sequence>MFNKILTSYSYPFASSSFKAASCLQPFELKIRQQPIQARINTTNDRDRRPLDPPPIVQILFHHPDNQINQSCLQDPYLIMAVTLVDSDRRELPNHSVPLALLGQTASSMYRLKDINNQDGGFFVFGDISVRLEGYFRLKLSLFQISTHGAVNLKSIYSNVFQVYSVKTFPGMLESTFLSRSFSDQGVRIRIRKEHRIQLHHSNKRKLSREEEQQQQAKRTISLLSSGSMPALSTFYNTNSNHSKPLHHKTCPTPTDTLLSFLNQKGAGKDPSSTYSILNDPAW</sequence>